<keyword evidence="2" id="KW-1185">Reference proteome</keyword>
<dbReference type="Proteomes" id="UP000800038">
    <property type="component" value="Unassembled WGS sequence"/>
</dbReference>
<dbReference type="AlphaFoldDB" id="A0A6A5SUU1"/>
<gene>
    <name evidence="1" type="ORF">EJ02DRAFT_100537</name>
</gene>
<accession>A0A6A5SUU1</accession>
<protein>
    <submittedName>
        <fullName evidence="1">Uncharacterized protein</fullName>
    </submittedName>
</protein>
<name>A0A6A5SUU1_9PLEO</name>
<reference evidence="1" key="1">
    <citation type="journal article" date="2020" name="Stud. Mycol.">
        <title>101 Dothideomycetes genomes: a test case for predicting lifestyles and emergence of pathogens.</title>
        <authorList>
            <person name="Haridas S."/>
            <person name="Albert R."/>
            <person name="Binder M."/>
            <person name="Bloem J."/>
            <person name="Labutti K."/>
            <person name="Salamov A."/>
            <person name="Andreopoulos B."/>
            <person name="Baker S."/>
            <person name="Barry K."/>
            <person name="Bills G."/>
            <person name="Bluhm B."/>
            <person name="Cannon C."/>
            <person name="Castanera R."/>
            <person name="Culley D."/>
            <person name="Daum C."/>
            <person name="Ezra D."/>
            <person name="Gonzalez J."/>
            <person name="Henrissat B."/>
            <person name="Kuo A."/>
            <person name="Liang C."/>
            <person name="Lipzen A."/>
            <person name="Lutzoni F."/>
            <person name="Magnuson J."/>
            <person name="Mondo S."/>
            <person name="Nolan M."/>
            <person name="Ohm R."/>
            <person name="Pangilinan J."/>
            <person name="Park H.-J."/>
            <person name="Ramirez L."/>
            <person name="Alfaro M."/>
            <person name="Sun H."/>
            <person name="Tritt A."/>
            <person name="Yoshinaga Y."/>
            <person name="Zwiers L.-H."/>
            <person name="Turgeon B."/>
            <person name="Goodwin S."/>
            <person name="Spatafora J."/>
            <person name="Crous P."/>
            <person name="Grigoriev I."/>
        </authorList>
    </citation>
    <scope>NUCLEOTIDE SEQUENCE</scope>
    <source>
        <strain evidence="1">CBS 161.51</strain>
    </source>
</reference>
<evidence type="ECO:0000313" key="1">
    <source>
        <dbReference type="EMBL" id="KAF1944425.1"/>
    </source>
</evidence>
<dbReference type="EMBL" id="ML976017">
    <property type="protein sequence ID" value="KAF1944425.1"/>
    <property type="molecule type" value="Genomic_DNA"/>
</dbReference>
<proteinExistence type="predicted"/>
<organism evidence="1 2">
    <name type="scientific">Clathrospora elynae</name>
    <dbReference type="NCBI Taxonomy" id="706981"/>
    <lineage>
        <taxon>Eukaryota</taxon>
        <taxon>Fungi</taxon>
        <taxon>Dikarya</taxon>
        <taxon>Ascomycota</taxon>
        <taxon>Pezizomycotina</taxon>
        <taxon>Dothideomycetes</taxon>
        <taxon>Pleosporomycetidae</taxon>
        <taxon>Pleosporales</taxon>
        <taxon>Diademaceae</taxon>
        <taxon>Clathrospora</taxon>
    </lineage>
</organism>
<sequence>MPPVRLSSELLHVLSEIARPSLRLSRRRIQSVDVREGRSAPANRLGRRNIHVLLEDIVRTLELPELTHIHQILHRALLRPRYTPRTLYALIGDMDEVLFALLKRVVREVYLDVARGTHDDDVAGPDSVAEGVVERVVDVEVAHVRVDGDGEDVVAVTEGDGLVVGHYGGVLR</sequence>
<evidence type="ECO:0000313" key="2">
    <source>
        <dbReference type="Proteomes" id="UP000800038"/>
    </source>
</evidence>